<dbReference type="HAMAP" id="MF_01477">
    <property type="entry name" value="Iojap_RsfS"/>
    <property type="match status" value="1"/>
</dbReference>
<dbReference type="AlphaFoldDB" id="A0A1Y2I2U1"/>
<dbReference type="Pfam" id="PF02410">
    <property type="entry name" value="RsfS"/>
    <property type="match status" value="1"/>
</dbReference>
<dbReference type="PANTHER" id="PTHR21043">
    <property type="entry name" value="IOJAP SUPERFAMILY ORTHOLOG"/>
    <property type="match status" value="1"/>
</dbReference>
<accession>A0A1Y2I2U1</accession>
<dbReference type="GO" id="GO:0017148">
    <property type="term" value="P:negative regulation of translation"/>
    <property type="evidence" value="ECO:0007669"/>
    <property type="project" value="TreeGrafter"/>
</dbReference>
<dbReference type="GO" id="GO:0043023">
    <property type="term" value="F:ribosomal large subunit binding"/>
    <property type="evidence" value="ECO:0007669"/>
    <property type="project" value="TreeGrafter"/>
</dbReference>
<dbReference type="EMBL" id="MCFL01000001">
    <property type="protein sequence ID" value="ORZ41188.1"/>
    <property type="molecule type" value="Genomic_DNA"/>
</dbReference>
<dbReference type="NCBIfam" id="TIGR00090">
    <property type="entry name" value="rsfS_iojap_ybeB"/>
    <property type="match status" value="1"/>
</dbReference>
<dbReference type="PANTHER" id="PTHR21043:SF0">
    <property type="entry name" value="MITOCHONDRIAL ASSEMBLY OF RIBOSOMAL LARGE SUBUNIT PROTEIN 1"/>
    <property type="match status" value="1"/>
</dbReference>
<dbReference type="InterPro" id="IPR004394">
    <property type="entry name" value="Iojap/RsfS/C7orf30"/>
</dbReference>
<name>A0A1Y2I2U1_9FUNG</name>
<dbReference type="InterPro" id="IPR043519">
    <property type="entry name" value="NT_sf"/>
</dbReference>
<evidence type="ECO:0000256" key="1">
    <source>
        <dbReference type="ARBA" id="ARBA00010574"/>
    </source>
</evidence>
<evidence type="ECO:0008006" key="4">
    <source>
        <dbReference type="Google" id="ProtNLM"/>
    </source>
</evidence>
<gene>
    <name evidence="2" type="ORF">BCR44DRAFT_34482</name>
</gene>
<comment type="similarity">
    <text evidence="1">Belongs to the Iojap/RsfS family.</text>
</comment>
<protein>
    <recommendedName>
        <fullName evidence="4">Oligomerization domain-domain-containing protein</fullName>
    </recommendedName>
</protein>
<comment type="caution">
    <text evidence="2">The sequence shown here is derived from an EMBL/GenBank/DDBJ whole genome shotgun (WGS) entry which is preliminary data.</text>
</comment>
<dbReference type="GO" id="GO:0090071">
    <property type="term" value="P:negative regulation of ribosome biogenesis"/>
    <property type="evidence" value="ECO:0007669"/>
    <property type="project" value="TreeGrafter"/>
</dbReference>
<dbReference type="OrthoDB" id="21330at2759"/>
<keyword evidence="3" id="KW-1185">Reference proteome</keyword>
<dbReference type="Proteomes" id="UP000193411">
    <property type="component" value="Unassembled WGS sequence"/>
</dbReference>
<reference evidence="2 3" key="1">
    <citation type="submission" date="2016-07" db="EMBL/GenBank/DDBJ databases">
        <title>Pervasive Adenine N6-methylation of Active Genes in Fungi.</title>
        <authorList>
            <consortium name="DOE Joint Genome Institute"/>
            <person name="Mondo S.J."/>
            <person name="Dannebaum R.O."/>
            <person name="Kuo R.C."/>
            <person name="Labutti K."/>
            <person name="Haridas S."/>
            <person name="Kuo A."/>
            <person name="Salamov A."/>
            <person name="Ahrendt S.R."/>
            <person name="Lipzen A."/>
            <person name="Sullivan W."/>
            <person name="Andreopoulos W.B."/>
            <person name="Clum A."/>
            <person name="Lindquist E."/>
            <person name="Daum C."/>
            <person name="Ramamoorthy G.K."/>
            <person name="Gryganskyi A."/>
            <person name="Culley D."/>
            <person name="Magnuson J.K."/>
            <person name="James T.Y."/>
            <person name="O'Malley M.A."/>
            <person name="Stajich J.E."/>
            <person name="Spatafora J.W."/>
            <person name="Visel A."/>
            <person name="Grigoriev I.V."/>
        </authorList>
    </citation>
    <scope>NUCLEOTIDE SEQUENCE [LARGE SCALE GENOMIC DNA]</scope>
    <source>
        <strain evidence="2 3">PL171</strain>
    </source>
</reference>
<dbReference type="SUPFAM" id="SSF81301">
    <property type="entry name" value="Nucleotidyltransferase"/>
    <property type="match status" value="1"/>
</dbReference>
<evidence type="ECO:0000313" key="3">
    <source>
        <dbReference type="Proteomes" id="UP000193411"/>
    </source>
</evidence>
<evidence type="ECO:0000313" key="2">
    <source>
        <dbReference type="EMBL" id="ORZ41188.1"/>
    </source>
</evidence>
<sequence length="373" mass="39245">MNRLPHIAHSLAAASASARAIGRMARPASTSMPTFSRCYSSAFQHGLRPFPFGFTPVQRSSAPSSHAPEALVDHAQPSPTPVQVAQALSPELVDEIQLASALDTAAAMAMAASEQAAASATNTNTNPALFDSPTAALDSAAAVAAAESSDSAPGPNLSWFVDPAATDMLPLWQRNLLTSAADTAIAQRSTSLHSSSSSLDDLLLASDDQLTPHILSEFLARHGGQDVVVLDTADLSDVTDSIVIATAASPAHMVSLASRLHAFIKEQISALVANHEEREAAVAAISIEGMDCDDWILLDLGRVFVHVMTSEGRSEYDLDGLWGGKSMANNKEQAEGMVGGSTDWDRADELASRRMPIGPVVFDDEPQGVQLRL</sequence>
<proteinExistence type="inferred from homology"/>
<dbReference type="STRING" id="765915.A0A1Y2I2U1"/>
<organism evidence="2 3">
    <name type="scientific">Catenaria anguillulae PL171</name>
    <dbReference type="NCBI Taxonomy" id="765915"/>
    <lineage>
        <taxon>Eukaryota</taxon>
        <taxon>Fungi</taxon>
        <taxon>Fungi incertae sedis</taxon>
        <taxon>Blastocladiomycota</taxon>
        <taxon>Blastocladiomycetes</taxon>
        <taxon>Blastocladiales</taxon>
        <taxon>Catenariaceae</taxon>
        <taxon>Catenaria</taxon>
    </lineage>
</organism>
<dbReference type="Gene3D" id="3.30.460.10">
    <property type="entry name" value="Beta Polymerase, domain 2"/>
    <property type="match status" value="1"/>
</dbReference>